<gene>
    <name evidence="1" type="ORF">SAMN05216175_11114</name>
</gene>
<reference evidence="2" key="1">
    <citation type="submission" date="2016-10" db="EMBL/GenBank/DDBJ databases">
        <authorList>
            <person name="Varghese N."/>
            <person name="Submissions S."/>
        </authorList>
    </citation>
    <scope>NUCLEOTIDE SEQUENCE [LARGE SCALE GENOMIC DNA]</scope>
    <source>
        <strain evidence="2">CGMCC 1.10971</strain>
    </source>
</reference>
<dbReference type="Proteomes" id="UP000198623">
    <property type="component" value="Unassembled WGS sequence"/>
</dbReference>
<evidence type="ECO:0000313" key="1">
    <source>
        <dbReference type="EMBL" id="SFG68258.1"/>
    </source>
</evidence>
<proteinExistence type="predicted"/>
<keyword evidence="2" id="KW-1185">Reference proteome</keyword>
<dbReference type="EMBL" id="FOOU01000011">
    <property type="protein sequence ID" value="SFG68258.1"/>
    <property type="molecule type" value="Genomic_DNA"/>
</dbReference>
<organism evidence="1 2">
    <name type="scientific">Neptunomonas qingdaonensis</name>
    <dbReference type="NCBI Taxonomy" id="1045558"/>
    <lineage>
        <taxon>Bacteria</taxon>
        <taxon>Pseudomonadati</taxon>
        <taxon>Pseudomonadota</taxon>
        <taxon>Gammaproteobacteria</taxon>
        <taxon>Oceanospirillales</taxon>
        <taxon>Oceanospirillaceae</taxon>
        <taxon>Neptunomonas</taxon>
    </lineage>
</organism>
<accession>A0A1I2TTS0</accession>
<evidence type="ECO:0000313" key="2">
    <source>
        <dbReference type="Proteomes" id="UP000198623"/>
    </source>
</evidence>
<dbReference type="AlphaFoldDB" id="A0A1I2TTS0"/>
<protein>
    <submittedName>
        <fullName evidence="1">Uncharacterized protein</fullName>
    </submittedName>
</protein>
<name>A0A1I2TTS0_9GAMM</name>
<sequence>MFMKWFITFSILVGGWFQHRAIEISGKVRLMNELSVRFPNESLTYLNSLIADDVQWIPQELQQCLDAIRQSNPILVNDPR</sequence>
<dbReference type="STRING" id="1045558.SAMN05216175_11114"/>